<dbReference type="SMART" id="SM00298">
    <property type="entry name" value="CHROMO"/>
    <property type="match status" value="1"/>
</dbReference>
<dbReference type="Gene3D" id="2.40.50.40">
    <property type="match status" value="1"/>
</dbReference>
<name>A0A9P9YMR5_9MUSC</name>
<dbReference type="PANTHER" id="PTHR22812">
    <property type="entry name" value="CHROMOBOX PROTEIN"/>
    <property type="match status" value="1"/>
</dbReference>
<comment type="caution">
    <text evidence="6">The sequence shown here is derived from an EMBL/GenBank/DDBJ whole genome shotgun (WGS) entry which is preliminary data.</text>
</comment>
<evidence type="ECO:0000259" key="5">
    <source>
        <dbReference type="PROSITE" id="PS50013"/>
    </source>
</evidence>
<reference evidence="6" key="1">
    <citation type="journal article" date="2023" name="Genome Biol. Evol.">
        <title>Long-read-based Genome Assembly of Drosophila gunungcola Reveals Fewer Chemosensory Genes in Flower-breeding Species.</title>
        <authorList>
            <person name="Negi A."/>
            <person name="Liao B.Y."/>
            <person name="Yeh S.D."/>
        </authorList>
    </citation>
    <scope>NUCLEOTIDE SEQUENCE</scope>
    <source>
        <strain evidence="6">Sukarami</strain>
    </source>
</reference>
<dbReference type="GO" id="GO:0005694">
    <property type="term" value="C:chromosome"/>
    <property type="evidence" value="ECO:0007669"/>
    <property type="project" value="UniProtKB-SubCell"/>
</dbReference>
<dbReference type="InterPro" id="IPR000953">
    <property type="entry name" value="Chromo/chromo_shadow_dom"/>
</dbReference>
<dbReference type="Pfam" id="PF00385">
    <property type="entry name" value="Chromo"/>
    <property type="match status" value="1"/>
</dbReference>
<dbReference type="PROSITE" id="PS50013">
    <property type="entry name" value="CHROMO_2"/>
    <property type="match status" value="1"/>
</dbReference>
<evidence type="ECO:0000313" key="6">
    <source>
        <dbReference type="EMBL" id="KAI8039766.1"/>
    </source>
</evidence>
<dbReference type="InterPro" id="IPR023780">
    <property type="entry name" value="Chromo_domain"/>
</dbReference>
<evidence type="ECO:0000256" key="2">
    <source>
        <dbReference type="ARBA" id="ARBA00004286"/>
    </source>
</evidence>
<dbReference type="SUPFAM" id="SSF54160">
    <property type="entry name" value="Chromo domain-like"/>
    <property type="match status" value="1"/>
</dbReference>
<protein>
    <recommendedName>
        <fullName evidence="5">Chromo domain-containing protein</fullName>
    </recommendedName>
</protein>
<comment type="subcellular location">
    <subcellularLocation>
        <location evidence="2">Chromosome</location>
    </subcellularLocation>
    <subcellularLocation>
        <location evidence="1">Nucleus</location>
    </subcellularLocation>
</comment>
<dbReference type="InterPro" id="IPR051219">
    <property type="entry name" value="Heterochromatin_chromo-domain"/>
</dbReference>
<sequence length="104" mass="11894">MSRSTSTATSKSLLIGRSLFFFVTICGCCFAQGATARITRTTLVEKFIGKRFLRGRAQYLAKWEGYPEEESTWEPMENLGNCATLVADYEAELFKRNMEQKKFK</sequence>
<evidence type="ECO:0000256" key="3">
    <source>
        <dbReference type="ARBA" id="ARBA00022454"/>
    </source>
</evidence>
<evidence type="ECO:0000256" key="4">
    <source>
        <dbReference type="ARBA" id="ARBA00023242"/>
    </source>
</evidence>
<dbReference type="EMBL" id="JAMKOV010000005">
    <property type="protein sequence ID" value="KAI8039766.1"/>
    <property type="molecule type" value="Genomic_DNA"/>
</dbReference>
<proteinExistence type="predicted"/>
<keyword evidence="7" id="KW-1185">Reference proteome</keyword>
<dbReference type="PROSITE" id="PS51257">
    <property type="entry name" value="PROKAR_LIPOPROTEIN"/>
    <property type="match status" value="1"/>
</dbReference>
<dbReference type="AlphaFoldDB" id="A0A9P9YMR5"/>
<organism evidence="6 7">
    <name type="scientific">Drosophila gunungcola</name>
    <name type="common">fruit fly</name>
    <dbReference type="NCBI Taxonomy" id="103775"/>
    <lineage>
        <taxon>Eukaryota</taxon>
        <taxon>Metazoa</taxon>
        <taxon>Ecdysozoa</taxon>
        <taxon>Arthropoda</taxon>
        <taxon>Hexapoda</taxon>
        <taxon>Insecta</taxon>
        <taxon>Pterygota</taxon>
        <taxon>Neoptera</taxon>
        <taxon>Endopterygota</taxon>
        <taxon>Diptera</taxon>
        <taxon>Brachycera</taxon>
        <taxon>Muscomorpha</taxon>
        <taxon>Ephydroidea</taxon>
        <taxon>Drosophilidae</taxon>
        <taxon>Drosophila</taxon>
        <taxon>Sophophora</taxon>
    </lineage>
</organism>
<keyword evidence="4" id="KW-0539">Nucleus</keyword>
<evidence type="ECO:0000256" key="1">
    <source>
        <dbReference type="ARBA" id="ARBA00004123"/>
    </source>
</evidence>
<evidence type="ECO:0000313" key="7">
    <source>
        <dbReference type="Proteomes" id="UP001059596"/>
    </source>
</evidence>
<gene>
    <name evidence="6" type="ORF">M5D96_007188</name>
</gene>
<dbReference type="Proteomes" id="UP001059596">
    <property type="component" value="Unassembled WGS sequence"/>
</dbReference>
<dbReference type="InterPro" id="IPR016197">
    <property type="entry name" value="Chromo-like_dom_sf"/>
</dbReference>
<keyword evidence="3" id="KW-0158">Chromosome</keyword>
<dbReference type="GO" id="GO:0005634">
    <property type="term" value="C:nucleus"/>
    <property type="evidence" value="ECO:0007669"/>
    <property type="project" value="UniProtKB-SubCell"/>
</dbReference>
<feature type="domain" description="Chromo" evidence="5">
    <location>
        <begin position="42"/>
        <end position="101"/>
    </location>
</feature>
<accession>A0A9P9YMR5</accession>